<dbReference type="CDD" id="cd00198">
    <property type="entry name" value="vWFA"/>
    <property type="match status" value="1"/>
</dbReference>
<dbReference type="OrthoDB" id="568872at2"/>
<dbReference type="EMBL" id="CT573213">
    <property type="protein sequence ID" value="CAJ65142.1"/>
    <property type="molecule type" value="Genomic_DNA"/>
</dbReference>
<evidence type="ECO:0000313" key="4">
    <source>
        <dbReference type="Proteomes" id="UP000000657"/>
    </source>
</evidence>
<dbReference type="HOGENOM" id="CLU_564765_0_0_11"/>
<organism evidence="3 4">
    <name type="scientific">Frankia alni (strain DSM 45986 / CECT 9034 / ACN14a)</name>
    <dbReference type="NCBI Taxonomy" id="326424"/>
    <lineage>
        <taxon>Bacteria</taxon>
        <taxon>Bacillati</taxon>
        <taxon>Actinomycetota</taxon>
        <taxon>Actinomycetes</taxon>
        <taxon>Frankiales</taxon>
        <taxon>Frankiaceae</taxon>
        <taxon>Frankia</taxon>
    </lineage>
</organism>
<dbReference type="RefSeq" id="WP_011607560.1">
    <property type="nucleotide sequence ID" value="NC_008278.1"/>
</dbReference>
<dbReference type="InterPro" id="IPR041176">
    <property type="entry name" value="VWA_3_C"/>
</dbReference>
<sequence length="450" mass="47518">MGVFSAEVYQNEYLPPGGTDVHAVVTVTSTGRPDGPGGLAGEAAPPGLPPHGSVSAHGCPPPAGSRRPELAEVLLLDCSGSMANPPAKIAQARHAASAAIDCLPDGVWFAIVRGTGAASMIYPDAPYLVAASTVTRERARLAVSQMEPHGGTAIGRWLDLARALTATRPRAIAHALLLTDGQNGELATDLAAAVAAARGRFQCDCRGIGTDWRVAELRLIAANLLGTVDAIAGPDELVADFTSVIATATSRATDRVALRVWTPRGAEVGFLREVSPMLRDLQAERTTSDDHSVDYATGAWGTESRDYHLNIRVPARPVGTEALAARVSLVVDGRETAQALVRALWTDDETRSTRVSAVVAHYTGQTELAASVLRGLEARQSGDEATATLLLGRGAQLALASGNEDTYRLLQKVVHIDNATTGTVRLKKNVEKIDEMVLDTRSTRTLRVNR</sequence>
<dbReference type="STRING" id="326424.FRAAL6519"/>
<dbReference type="AlphaFoldDB" id="Q0RBP2"/>
<name>Q0RBP2_FRAAA</name>
<proteinExistence type="predicted"/>
<feature type="region of interest" description="Disordered" evidence="1">
    <location>
        <begin position="31"/>
        <end position="63"/>
    </location>
</feature>
<dbReference type="InterPro" id="IPR036465">
    <property type="entry name" value="vWFA_dom_sf"/>
</dbReference>
<dbReference type="Proteomes" id="UP000000657">
    <property type="component" value="Chromosome"/>
</dbReference>
<dbReference type="eggNOG" id="COG2304">
    <property type="taxonomic scope" value="Bacteria"/>
</dbReference>
<gene>
    <name evidence="3" type="ordered locus">FRAAL6519</name>
</gene>
<protein>
    <recommendedName>
        <fullName evidence="2">VWFA domain-containing protein</fullName>
    </recommendedName>
</protein>
<dbReference type="Pfam" id="PF18571">
    <property type="entry name" value="VWA_3_C"/>
    <property type="match status" value="1"/>
</dbReference>
<dbReference type="Gene3D" id="1.20.120.1690">
    <property type="match status" value="1"/>
</dbReference>
<dbReference type="SUPFAM" id="SSF53300">
    <property type="entry name" value="vWA-like"/>
    <property type="match status" value="1"/>
</dbReference>
<dbReference type="KEGG" id="fal:FRAAL6519"/>
<dbReference type="Gene3D" id="3.40.50.410">
    <property type="entry name" value="von Willebrand factor, type A domain"/>
    <property type="match status" value="1"/>
</dbReference>
<accession>Q0RBP2</accession>
<evidence type="ECO:0000256" key="1">
    <source>
        <dbReference type="SAM" id="MobiDB-lite"/>
    </source>
</evidence>
<reference evidence="3 4" key="1">
    <citation type="journal article" date="2007" name="Genome Res.">
        <title>Genome characteristics of facultatively symbiotic Frankia sp. strains reflect host range and host plant biogeography.</title>
        <authorList>
            <person name="Normand P."/>
            <person name="Lapierre P."/>
            <person name="Tisa L.S."/>
            <person name="Gogarten J.P."/>
            <person name="Alloisio N."/>
            <person name="Bagnarol E."/>
            <person name="Bassi C.A."/>
            <person name="Berry A.M."/>
            <person name="Bickhart D.M."/>
            <person name="Choisne N."/>
            <person name="Couloux A."/>
            <person name="Cournoyer B."/>
            <person name="Cruveiller S."/>
            <person name="Daubin V."/>
            <person name="Demange N."/>
            <person name="Francino M.P."/>
            <person name="Goltsman E."/>
            <person name="Huang Y."/>
            <person name="Kopp O.R."/>
            <person name="Labarre L."/>
            <person name="Lapidus A."/>
            <person name="Lavire C."/>
            <person name="Marechal J."/>
            <person name="Martinez M."/>
            <person name="Mastronunzio J.E."/>
            <person name="Mullin B.C."/>
            <person name="Niemann J."/>
            <person name="Pujic P."/>
            <person name="Rawnsley T."/>
            <person name="Rouy Z."/>
            <person name="Schenowitz C."/>
            <person name="Sellstedt A."/>
            <person name="Tavares F."/>
            <person name="Tomkins J.P."/>
            <person name="Vallenet D."/>
            <person name="Valverde C."/>
            <person name="Wall L.G."/>
            <person name="Wang Y."/>
            <person name="Medigue C."/>
            <person name="Benson D.R."/>
        </authorList>
    </citation>
    <scope>NUCLEOTIDE SEQUENCE [LARGE SCALE GENOMIC DNA]</scope>
    <source>
        <strain evidence="4">DSM 45986 / CECT 9034 / ACN14a</strain>
    </source>
</reference>
<evidence type="ECO:0000313" key="3">
    <source>
        <dbReference type="EMBL" id="CAJ65142.1"/>
    </source>
</evidence>
<dbReference type="SMART" id="SM00327">
    <property type="entry name" value="VWA"/>
    <property type="match status" value="1"/>
</dbReference>
<feature type="domain" description="VWFA" evidence="2">
    <location>
        <begin position="69"/>
        <end position="243"/>
    </location>
</feature>
<evidence type="ECO:0000259" key="2">
    <source>
        <dbReference type="SMART" id="SM00327"/>
    </source>
</evidence>
<dbReference type="InterPro" id="IPR002035">
    <property type="entry name" value="VWF_A"/>
</dbReference>
<keyword evidence="4" id="KW-1185">Reference proteome</keyword>
<dbReference type="Gene3D" id="2.60.40.3670">
    <property type="match status" value="1"/>
</dbReference>
<dbReference type="Pfam" id="PF13768">
    <property type="entry name" value="VWA_3"/>
    <property type="match status" value="1"/>
</dbReference>